<dbReference type="PANTHER" id="PTHR34473">
    <property type="entry name" value="UPF0699 TRANSMEMBRANE PROTEIN YDBS"/>
    <property type="match status" value="1"/>
</dbReference>
<evidence type="ECO:0000313" key="4">
    <source>
        <dbReference type="Proteomes" id="UP001596406"/>
    </source>
</evidence>
<feature type="transmembrane region" description="Helical" evidence="1">
    <location>
        <begin position="42"/>
        <end position="61"/>
    </location>
</feature>
<gene>
    <name evidence="3" type="ORF">ACFQHK_03695</name>
</gene>
<keyword evidence="1" id="KW-0812">Transmembrane</keyword>
<accession>A0ABD5U9W8</accession>
<keyword evidence="4" id="KW-1185">Reference proteome</keyword>
<evidence type="ECO:0000313" key="3">
    <source>
        <dbReference type="EMBL" id="MFC6835608.1"/>
    </source>
</evidence>
<reference evidence="3 4" key="1">
    <citation type="journal article" date="2019" name="Int. J. Syst. Evol. Microbiol.">
        <title>The Global Catalogue of Microorganisms (GCM) 10K type strain sequencing project: providing services to taxonomists for standard genome sequencing and annotation.</title>
        <authorList>
            <consortium name="The Broad Institute Genomics Platform"/>
            <consortium name="The Broad Institute Genome Sequencing Center for Infectious Disease"/>
            <person name="Wu L."/>
            <person name="Ma J."/>
        </authorList>
    </citation>
    <scope>NUCLEOTIDE SEQUENCE [LARGE SCALE GENOMIC DNA]</scope>
    <source>
        <strain evidence="3 4">PSRA2</strain>
    </source>
</reference>
<evidence type="ECO:0000256" key="1">
    <source>
        <dbReference type="SAM" id="Phobius"/>
    </source>
</evidence>
<dbReference type="PANTHER" id="PTHR34473:SF3">
    <property type="entry name" value="TRANSMEMBRANE PROTEIN-RELATED"/>
    <property type="match status" value="1"/>
</dbReference>
<evidence type="ECO:0000259" key="2">
    <source>
        <dbReference type="Pfam" id="PF03703"/>
    </source>
</evidence>
<dbReference type="InterPro" id="IPR005182">
    <property type="entry name" value="YdbS-like_PH"/>
</dbReference>
<proteinExistence type="predicted"/>
<sequence>MHALHPRVRVAWALSSLVGAVTLGAGAVAVDRFLLSLPGGPALGVAVGLGLALLGVGSALLHYRVWRYDVQDDALYLERGVLTRVESAVPYVRVQHVDTQRGPVERALGLASVVVYTAGSRGADVTVPGLEPDRARALQGRLRELATESEPEDGV</sequence>
<name>A0ABD5U9W8_9EURY</name>
<comment type="caution">
    <text evidence="3">The sequence shown here is derived from an EMBL/GenBank/DDBJ whole genome shotgun (WGS) entry which is preliminary data.</text>
</comment>
<dbReference type="RefSeq" id="WP_304447305.1">
    <property type="nucleotide sequence ID" value="NZ_JARRAH010000001.1"/>
</dbReference>
<keyword evidence="1" id="KW-0472">Membrane</keyword>
<keyword evidence="1" id="KW-1133">Transmembrane helix</keyword>
<dbReference type="EMBL" id="JBHSXM010000001">
    <property type="protein sequence ID" value="MFC6835608.1"/>
    <property type="molecule type" value="Genomic_DNA"/>
</dbReference>
<dbReference type="Pfam" id="PF03703">
    <property type="entry name" value="bPH_2"/>
    <property type="match status" value="1"/>
</dbReference>
<dbReference type="AlphaFoldDB" id="A0ABD5U9W8"/>
<organism evidence="3 4">
    <name type="scientific">Halomarina ordinaria</name>
    <dbReference type="NCBI Taxonomy" id="3033939"/>
    <lineage>
        <taxon>Archaea</taxon>
        <taxon>Methanobacteriati</taxon>
        <taxon>Methanobacteriota</taxon>
        <taxon>Stenosarchaea group</taxon>
        <taxon>Halobacteria</taxon>
        <taxon>Halobacteriales</taxon>
        <taxon>Natronomonadaceae</taxon>
        <taxon>Halomarina</taxon>
    </lineage>
</organism>
<protein>
    <submittedName>
        <fullName evidence="3">PH domain-containing protein</fullName>
    </submittedName>
</protein>
<feature type="domain" description="YdbS-like PH" evidence="2">
    <location>
        <begin position="63"/>
        <end position="140"/>
    </location>
</feature>
<dbReference type="Proteomes" id="UP001596406">
    <property type="component" value="Unassembled WGS sequence"/>
</dbReference>